<accession>A0ABZ2SYR8</accession>
<keyword evidence="1" id="KW-0808">Transferase</keyword>
<protein>
    <recommendedName>
        <fullName evidence="2">Glycosyl transferase family 1 domain-containing protein</fullName>
    </recommendedName>
</protein>
<dbReference type="EMBL" id="CP147250">
    <property type="protein sequence ID" value="WYJ80255.1"/>
    <property type="molecule type" value="Genomic_DNA"/>
</dbReference>
<proteinExistence type="predicted"/>
<evidence type="ECO:0000313" key="3">
    <source>
        <dbReference type="EMBL" id="WYJ80255.1"/>
    </source>
</evidence>
<name>A0ABZ2SYR8_9ENTE</name>
<organism evidence="3 4">
    <name type="scientific">Candidatus Enterococcus mangumiae</name>
    <dbReference type="NCBI Taxonomy" id="2230878"/>
    <lineage>
        <taxon>Bacteria</taxon>
        <taxon>Bacillati</taxon>
        <taxon>Bacillota</taxon>
        <taxon>Bacilli</taxon>
        <taxon>Lactobacillales</taxon>
        <taxon>Enterococcaceae</taxon>
        <taxon>Enterococcus</taxon>
    </lineage>
</organism>
<evidence type="ECO:0000256" key="1">
    <source>
        <dbReference type="ARBA" id="ARBA00022679"/>
    </source>
</evidence>
<dbReference type="Pfam" id="PF00534">
    <property type="entry name" value="Glycos_transf_1"/>
    <property type="match status" value="1"/>
</dbReference>
<sequence>MGTEKKKRVLFVSGSNKPVPATSGGAIEFLTQKLWELNQNKPMDVDFFVLSCSSVSSDDPSTGLFYYKDAPTIFQRAKRYLNKCTNRINRYQQKYTSINPNLLSKLKILIGSYSFDEIIMLNYGVYCPKIREFYVGKVSLYLHNDYLNRFSYQKNKILQSVDRIISVSSFIDHKVKEVLNQSNRPSLCVVENGIDTTAYSPVTNDTKMSLRAELGIGHQEKVVLFSGRIDRSKGITYLMDAIEQLTNEQVLLLIVGTVSNKQLDKALRHSAIDLKLIEQATQEEMPMYYQVADLCVIPSIVKESFCLVNMEAQACGIPVITTDAGALRDYFFGDEQLQIAAAPKTLTIDLVKAMTYFFKNEQAIKKFDYRQHAENYSLEKMYQTMIGEVRK</sequence>
<keyword evidence="4" id="KW-1185">Reference proteome</keyword>
<dbReference type="PANTHER" id="PTHR46401">
    <property type="entry name" value="GLYCOSYLTRANSFERASE WBBK-RELATED"/>
    <property type="match status" value="1"/>
</dbReference>
<dbReference type="InterPro" id="IPR001296">
    <property type="entry name" value="Glyco_trans_1"/>
</dbReference>
<dbReference type="RefSeq" id="WP_206859539.1">
    <property type="nucleotide sequence ID" value="NZ_CP147250.1"/>
</dbReference>
<dbReference type="CDD" id="cd03801">
    <property type="entry name" value="GT4_PimA-like"/>
    <property type="match status" value="1"/>
</dbReference>
<dbReference type="SUPFAM" id="SSF53756">
    <property type="entry name" value="UDP-Glycosyltransferase/glycogen phosphorylase"/>
    <property type="match status" value="1"/>
</dbReference>
<gene>
    <name evidence="3" type="ORF">DOK79_001812</name>
</gene>
<reference evidence="3 4" key="1">
    <citation type="submission" date="2021-03" db="EMBL/GenBank/DDBJ databases">
        <authorList>
            <person name="Gilmore M.S."/>
            <person name="Schwartzman J."/>
            <person name="Van Tyne D."/>
            <person name="Martin M."/>
            <person name="Earl A.M."/>
            <person name="Manson A.L."/>
            <person name="Straub T."/>
            <person name="Salamzade R."/>
            <person name="Saavedra J."/>
            <person name="Lebreton F."/>
            <person name="Prichula J."/>
            <person name="Schaufler K."/>
            <person name="Gaca A."/>
            <person name="Sgardioli B."/>
            <person name="Wagenaar J."/>
            <person name="Strong T."/>
        </authorList>
    </citation>
    <scope>NUCLEOTIDE SEQUENCE [LARGE SCALE GENOMIC DNA]</scope>
    <source>
        <strain evidence="3 4">DIV1094</strain>
    </source>
</reference>
<reference evidence="3 4" key="2">
    <citation type="submission" date="2024-03" db="EMBL/GenBank/DDBJ databases">
        <title>The Genome Sequence of Enterococcus sp. DIV1094.</title>
        <authorList>
            <consortium name="The Broad Institute Genomics Platform"/>
            <consortium name="The Broad Institute Microbial Omics Core"/>
            <consortium name="The Broad Institute Genomic Center for Infectious Diseases"/>
            <person name="Earl A."/>
            <person name="Manson A."/>
            <person name="Gilmore M."/>
            <person name="Schwartman J."/>
            <person name="Shea T."/>
            <person name="Abouelleil A."/>
            <person name="Cao P."/>
            <person name="Chapman S."/>
            <person name="Cusick C."/>
            <person name="Young S."/>
            <person name="Neafsey D."/>
            <person name="Nusbaum C."/>
            <person name="Birren B."/>
        </authorList>
    </citation>
    <scope>NUCLEOTIDE SEQUENCE [LARGE SCALE GENOMIC DNA]</scope>
    <source>
        <strain evidence="3 4">DIV1094</strain>
    </source>
</reference>
<evidence type="ECO:0000313" key="4">
    <source>
        <dbReference type="Proteomes" id="UP000664360"/>
    </source>
</evidence>
<feature type="domain" description="Glycosyl transferase family 1" evidence="2">
    <location>
        <begin position="210"/>
        <end position="368"/>
    </location>
</feature>
<dbReference type="PANTHER" id="PTHR46401:SF2">
    <property type="entry name" value="GLYCOSYLTRANSFERASE WBBK-RELATED"/>
    <property type="match status" value="1"/>
</dbReference>
<dbReference type="Proteomes" id="UP000664360">
    <property type="component" value="Chromosome"/>
</dbReference>
<dbReference type="Gene3D" id="3.40.50.2000">
    <property type="entry name" value="Glycogen Phosphorylase B"/>
    <property type="match status" value="2"/>
</dbReference>
<evidence type="ECO:0000259" key="2">
    <source>
        <dbReference type="Pfam" id="PF00534"/>
    </source>
</evidence>